<dbReference type="EMBL" id="CAJNOO010008386">
    <property type="protein sequence ID" value="CAF1481372.1"/>
    <property type="molecule type" value="Genomic_DNA"/>
</dbReference>
<sequence>MITTKADKLLRSLIDAGLSLTDFTILAIKIMRIQRDFKTDNKDRRQRDYLRQQNKLREQYHIEQQLKDEEQRKIKGLVKLRELGYVTSDDTSQIPNNNTTDSIDQYSINHIGNKDTNKIKTNQLLLPYSKEINDMKQKQRDCCLTFNIDYDLRLHQQALERACRRAKRNIYE</sequence>
<dbReference type="OrthoDB" id="9999201at2759"/>
<dbReference type="AlphaFoldDB" id="A0A815RSV5"/>
<proteinExistence type="predicted"/>
<gene>
    <name evidence="1" type="ORF">RFH988_LOCUS38002</name>
</gene>
<name>A0A815RSV5_9BILA</name>
<organism evidence="1 2">
    <name type="scientific">Rotaria sordida</name>
    <dbReference type="NCBI Taxonomy" id="392033"/>
    <lineage>
        <taxon>Eukaryota</taxon>
        <taxon>Metazoa</taxon>
        <taxon>Spiralia</taxon>
        <taxon>Gnathifera</taxon>
        <taxon>Rotifera</taxon>
        <taxon>Eurotatoria</taxon>
        <taxon>Bdelloidea</taxon>
        <taxon>Philodinida</taxon>
        <taxon>Philodinidae</taxon>
        <taxon>Rotaria</taxon>
    </lineage>
</organism>
<feature type="non-terminal residue" evidence="1">
    <location>
        <position position="172"/>
    </location>
</feature>
<protein>
    <submittedName>
        <fullName evidence="1">Uncharacterized protein</fullName>
    </submittedName>
</protein>
<accession>A0A815RSV5</accession>
<evidence type="ECO:0000313" key="2">
    <source>
        <dbReference type="Proteomes" id="UP000663882"/>
    </source>
</evidence>
<comment type="caution">
    <text evidence="1">The sequence shown here is derived from an EMBL/GenBank/DDBJ whole genome shotgun (WGS) entry which is preliminary data.</text>
</comment>
<evidence type="ECO:0000313" key="1">
    <source>
        <dbReference type="EMBL" id="CAF1481372.1"/>
    </source>
</evidence>
<dbReference type="Proteomes" id="UP000663882">
    <property type="component" value="Unassembled WGS sequence"/>
</dbReference>
<reference evidence="1" key="1">
    <citation type="submission" date="2021-02" db="EMBL/GenBank/DDBJ databases">
        <authorList>
            <person name="Nowell W R."/>
        </authorList>
    </citation>
    <scope>NUCLEOTIDE SEQUENCE</scope>
</reference>